<proteinExistence type="predicted"/>
<comment type="caution">
    <text evidence="1">The sequence shown here is derived from an EMBL/GenBank/DDBJ whole genome shotgun (WGS) entry which is preliminary data.</text>
</comment>
<dbReference type="EMBL" id="JBHTGL010000008">
    <property type="protein sequence ID" value="MFD0627058.1"/>
    <property type="molecule type" value="Genomic_DNA"/>
</dbReference>
<dbReference type="Gene3D" id="3.40.1350.140">
    <property type="entry name" value="MepB-like"/>
    <property type="match status" value="1"/>
</dbReference>
<gene>
    <name evidence="1" type="ORF">ACFQ2K_34630</name>
</gene>
<evidence type="ECO:0000313" key="2">
    <source>
        <dbReference type="Proteomes" id="UP001596915"/>
    </source>
</evidence>
<dbReference type="InterPro" id="IPR038231">
    <property type="entry name" value="MepB-like_sf"/>
</dbReference>
<name>A0ABW2X218_9ACTN</name>
<keyword evidence="2" id="KW-1185">Reference proteome</keyword>
<accession>A0ABW2X218</accession>
<evidence type="ECO:0000313" key="1">
    <source>
        <dbReference type="EMBL" id="MFD0627058.1"/>
    </source>
</evidence>
<organism evidence="1 2">
    <name type="scientific">Streptomyces sanglieri</name>
    <dbReference type="NCBI Taxonomy" id="193460"/>
    <lineage>
        <taxon>Bacteria</taxon>
        <taxon>Bacillati</taxon>
        <taxon>Actinomycetota</taxon>
        <taxon>Actinomycetes</taxon>
        <taxon>Kitasatosporales</taxon>
        <taxon>Streptomycetaceae</taxon>
        <taxon>Streptomyces</taxon>
    </lineage>
</organism>
<dbReference type="Proteomes" id="UP001596915">
    <property type="component" value="Unassembled WGS sequence"/>
</dbReference>
<reference evidence="2" key="1">
    <citation type="journal article" date="2019" name="Int. J. Syst. Evol. Microbiol.">
        <title>The Global Catalogue of Microorganisms (GCM) 10K type strain sequencing project: providing services to taxonomists for standard genome sequencing and annotation.</title>
        <authorList>
            <consortium name="The Broad Institute Genomics Platform"/>
            <consortium name="The Broad Institute Genome Sequencing Center for Infectious Disease"/>
            <person name="Wu L."/>
            <person name="Ma J."/>
        </authorList>
    </citation>
    <scope>NUCLEOTIDE SEQUENCE [LARGE SCALE GENOMIC DNA]</scope>
    <source>
        <strain evidence="2">JCM 12607</strain>
    </source>
</reference>
<protein>
    <submittedName>
        <fullName evidence="1">MepB family protein</fullName>
    </submittedName>
</protein>
<dbReference type="InterPro" id="IPR011235">
    <property type="entry name" value="MepB-like"/>
</dbReference>
<dbReference type="Pfam" id="PF08877">
    <property type="entry name" value="MepB-like"/>
    <property type="match status" value="1"/>
</dbReference>
<sequence length="195" mass="21213">MAAHSEPRPVPWPDGVPLHPDLLAAKALVYDPSGLVCSRPVPEAESAEYGAHGFTVDGSAVRFRVARTTPTKVGQFVTVWKRSADGGPIRPYDSGDPVDLFVISTRDTGDSGDSDGTRGTGGFGQFVFPRAVLRERDIVSTDGVGGKRGFRVYPPWVTTTNRQAGRTQKWQVEYFLPVPDGEPADPDRCRALYRP</sequence>